<evidence type="ECO:0000313" key="1">
    <source>
        <dbReference type="EMBL" id="RIW17107.1"/>
    </source>
</evidence>
<gene>
    <name evidence="1" type="ORF">D0X99_04950</name>
</gene>
<comment type="caution">
    <text evidence="1">The sequence shown here is derived from an EMBL/GenBank/DDBJ whole genome shotgun (WGS) entry which is preliminary data.</text>
</comment>
<protein>
    <submittedName>
        <fullName evidence="1">Uncharacterized protein</fullName>
    </submittedName>
</protein>
<organism evidence="1 2">
    <name type="scientific">Algoriphagus lacus</name>
    <dbReference type="NCBI Taxonomy" id="2056311"/>
    <lineage>
        <taxon>Bacteria</taxon>
        <taxon>Pseudomonadati</taxon>
        <taxon>Bacteroidota</taxon>
        <taxon>Cytophagia</taxon>
        <taxon>Cytophagales</taxon>
        <taxon>Cyclobacteriaceae</taxon>
        <taxon>Algoriphagus</taxon>
    </lineage>
</organism>
<reference evidence="1 2" key="1">
    <citation type="submission" date="2018-09" db="EMBL/GenBank/DDBJ databases">
        <authorList>
            <person name="Wang X."/>
            <person name="Du Z."/>
        </authorList>
    </citation>
    <scope>NUCLEOTIDE SEQUENCE [LARGE SCALE GENOMIC DNA]</scope>
    <source>
        <strain evidence="1 2">N3</strain>
    </source>
</reference>
<sequence length="72" mass="8469">MKGAFMRNYLDYPSVFKMEKHAQFILYRIQKMPSFDRISTGLEQKDFQMNSGEKMKVKIAEGDGFVLKLIEN</sequence>
<accession>A0A418PU64</accession>
<proteinExistence type="predicted"/>
<keyword evidence="2" id="KW-1185">Reference proteome</keyword>
<dbReference type="Proteomes" id="UP000283522">
    <property type="component" value="Unassembled WGS sequence"/>
</dbReference>
<dbReference type="AlphaFoldDB" id="A0A418PU64"/>
<evidence type="ECO:0000313" key="2">
    <source>
        <dbReference type="Proteomes" id="UP000283522"/>
    </source>
</evidence>
<name>A0A418PU64_9BACT</name>
<dbReference type="EMBL" id="QXML01000002">
    <property type="protein sequence ID" value="RIW17107.1"/>
    <property type="molecule type" value="Genomic_DNA"/>
</dbReference>